<evidence type="ECO:0000256" key="7">
    <source>
        <dbReference type="PROSITE-ProRule" id="PRU00644"/>
    </source>
</evidence>
<reference evidence="11 12" key="1">
    <citation type="submission" date="2017-12" db="EMBL/GenBank/DDBJ databases">
        <title>Sequencing, de novo assembly and annotation of complete genome of a new Thraustochytrid species, strain FCC1311.</title>
        <authorList>
            <person name="Sedici K."/>
            <person name="Godart F."/>
            <person name="Aiese Cigliano R."/>
            <person name="Sanseverino W."/>
            <person name="Barakat M."/>
            <person name="Ortet P."/>
            <person name="Marechal E."/>
            <person name="Cagnac O."/>
            <person name="Amato A."/>
        </authorList>
    </citation>
    <scope>NUCLEOTIDE SEQUENCE [LARGE SCALE GENOMIC DNA]</scope>
</reference>
<proteinExistence type="inferred from homology"/>
<dbReference type="InterPro" id="IPR008883">
    <property type="entry name" value="UEV_N"/>
</dbReference>
<feature type="domain" description="SB" evidence="9">
    <location>
        <begin position="271"/>
        <end position="339"/>
    </location>
</feature>
<dbReference type="CDD" id="cd11685">
    <property type="entry name" value="UEV_TSG101-like"/>
    <property type="match status" value="1"/>
</dbReference>
<dbReference type="GO" id="GO:0015031">
    <property type="term" value="P:protein transport"/>
    <property type="evidence" value="ECO:0007669"/>
    <property type="project" value="UniProtKB-UniRule"/>
</dbReference>
<evidence type="ECO:0000256" key="1">
    <source>
        <dbReference type="ARBA" id="ARBA00004177"/>
    </source>
</evidence>
<evidence type="ECO:0000256" key="8">
    <source>
        <dbReference type="SAM" id="MobiDB-lite"/>
    </source>
</evidence>
<dbReference type="InterPro" id="IPR037202">
    <property type="entry name" value="ESCRT_assembly_dom"/>
</dbReference>
<dbReference type="PANTHER" id="PTHR23306">
    <property type="entry name" value="TUMOR SUSCEPTIBILITY GENE 101 PROTEIN-RELATED"/>
    <property type="match status" value="1"/>
</dbReference>
<dbReference type="GO" id="GO:0008333">
    <property type="term" value="P:endosome to lysosome transport"/>
    <property type="evidence" value="ECO:0007669"/>
    <property type="project" value="TreeGrafter"/>
</dbReference>
<dbReference type="InParanoid" id="A0A2R5G7T7"/>
<dbReference type="PROSITE" id="PS51322">
    <property type="entry name" value="UEV"/>
    <property type="match status" value="1"/>
</dbReference>
<evidence type="ECO:0000256" key="4">
    <source>
        <dbReference type="ARBA" id="ARBA00022753"/>
    </source>
</evidence>
<evidence type="ECO:0000313" key="12">
    <source>
        <dbReference type="Proteomes" id="UP000241890"/>
    </source>
</evidence>
<feature type="compositionally biased region" description="Low complexity" evidence="8">
    <location>
        <begin position="1"/>
        <end position="12"/>
    </location>
</feature>
<comment type="caution">
    <text evidence="11">The sequence shown here is derived from an EMBL/GenBank/DDBJ whole genome shotgun (WGS) entry which is preliminary data.</text>
</comment>
<keyword evidence="4" id="KW-0967">Endosome</keyword>
<keyword evidence="12" id="KW-1185">Reference proteome</keyword>
<dbReference type="AlphaFoldDB" id="A0A2R5G7T7"/>
<dbReference type="SUPFAM" id="SSF54495">
    <property type="entry name" value="UBC-like"/>
    <property type="match status" value="1"/>
</dbReference>
<dbReference type="InterPro" id="IPR017916">
    <property type="entry name" value="SB_dom"/>
</dbReference>
<evidence type="ECO:0000259" key="10">
    <source>
        <dbReference type="PROSITE" id="PS51322"/>
    </source>
</evidence>
<feature type="region of interest" description="Disordered" evidence="8">
    <location>
        <begin position="1"/>
        <end position="23"/>
    </location>
</feature>
<protein>
    <submittedName>
        <fullName evidence="11">Ubiquitin-conjugating enzyme E2 variant 3</fullName>
    </submittedName>
</protein>
<dbReference type="Gene3D" id="6.10.140.820">
    <property type="match status" value="1"/>
</dbReference>
<dbReference type="Gene3D" id="3.10.110.10">
    <property type="entry name" value="Ubiquitin Conjugating Enzyme"/>
    <property type="match status" value="1"/>
</dbReference>
<evidence type="ECO:0000256" key="3">
    <source>
        <dbReference type="ARBA" id="ARBA00022448"/>
    </source>
</evidence>
<organism evidence="11 12">
    <name type="scientific">Hondaea fermentalgiana</name>
    <dbReference type="NCBI Taxonomy" id="2315210"/>
    <lineage>
        <taxon>Eukaryota</taxon>
        <taxon>Sar</taxon>
        <taxon>Stramenopiles</taxon>
        <taxon>Bigyra</taxon>
        <taxon>Labyrinthulomycetes</taxon>
        <taxon>Thraustochytrida</taxon>
        <taxon>Thraustochytriidae</taxon>
        <taxon>Hondaea</taxon>
    </lineage>
</organism>
<comment type="subcellular location">
    <subcellularLocation>
        <location evidence="1">Endosome</location>
    </subcellularLocation>
</comment>
<keyword evidence="5 7" id="KW-0653">Protein transport</keyword>
<evidence type="ECO:0000256" key="5">
    <source>
        <dbReference type="ARBA" id="ARBA00022927"/>
    </source>
</evidence>
<dbReference type="GO" id="GO:0043130">
    <property type="term" value="F:ubiquitin binding"/>
    <property type="evidence" value="ECO:0007669"/>
    <property type="project" value="TreeGrafter"/>
</dbReference>
<dbReference type="Pfam" id="PF09454">
    <property type="entry name" value="Vps23_core"/>
    <property type="match status" value="1"/>
</dbReference>
<dbReference type="PROSITE" id="PS51312">
    <property type="entry name" value="SB"/>
    <property type="match status" value="1"/>
</dbReference>
<dbReference type="EMBL" id="BEYU01000027">
    <property type="protein sequence ID" value="GBG27112.1"/>
    <property type="molecule type" value="Genomic_DNA"/>
</dbReference>
<feature type="region of interest" description="Disordered" evidence="8">
    <location>
        <begin position="336"/>
        <end position="356"/>
    </location>
</feature>
<dbReference type="PANTHER" id="PTHR23306:SF3">
    <property type="entry name" value="TUMOR SUPPRESSOR PROTEIN 101"/>
    <property type="match status" value="1"/>
</dbReference>
<evidence type="ECO:0000259" key="9">
    <source>
        <dbReference type="PROSITE" id="PS51312"/>
    </source>
</evidence>
<name>A0A2R5G7T7_9STRA</name>
<evidence type="ECO:0000256" key="2">
    <source>
        <dbReference type="ARBA" id="ARBA00009594"/>
    </source>
</evidence>
<keyword evidence="6" id="KW-0175">Coiled coil</keyword>
<dbReference type="OrthoDB" id="306304at2759"/>
<gene>
    <name evidence="11" type="ORF">FCC1311_033352</name>
</gene>
<evidence type="ECO:0000256" key="6">
    <source>
        <dbReference type="ARBA" id="ARBA00023054"/>
    </source>
</evidence>
<sequence length="356" mass="40584">MQQMRRQQQQQQSSPLAHQVGGSSVEKAVRSCDAYKPEYVQRIVRDINDIQGAASLEAKAAEHFSDFGERNLLVELEGTVPINYQSNRYNIPMRIWISKSYPESAPLVYVTPKPGMHIVDGHKHVNRDDGLVSHHYLQGWQASRSNLSGLLNACKTMFSIAPPSEQNRTRQALEIKLQEKFKKFREQMKTELSDEMKIQTKLEEGQRVLEEGLGKLGKQKDDLEATIHELDLKETQLKTWLEQYGNADEEGNPNSCAIAQINLDEAIVPADGLSRQLFDCVAETSAIDDTLYHLDRALSNDIIKLPDFLKEVRKLARKQFMAKALALKIQEHQQKMHMQTRQVPSLNSRPPPYRPS</sequence>
<evidence type="ECO:0000313" key="11">
    <source>
        <dbReference type="EMBL" id="GBG27112.1"/>
    </source>
</evidence>
<dbReference type="Proteomes" id="UP000241890">
    <property type="component" value="Unassembled WGS sequence"/>
</dbReference>
<dbReference type="Pfam" id="PF05743">
    <property type="entry name" value="UEV"/>
    <property type="match status" value="1"/>
</dbReference>
<feature type="domain" description="UEV" evidence="10">
    <location>
        <begin position="24"/>
        <end position="168"/>
    </location>
</feature>
<keyword evidence="3 7" id="KW-0813">Transport</keyword>
<dbReference type="InterPro" id="IPR016135">
    <property type="entry name" value="UBQ-conjugating_enzyme/RWD"/>
</dbReference>
<dbReference type="SUPFAM" id="SSF140111">
    <property type="entry name" value="Endosomal sorting complex assembly domain"/>
    <property type="match status" value="1"/>
</dbReference>
<dbReference type="GO" id="GO:0000813">
    <property type="term" value="C:ESCRT I complex"/>
    <property type="evidence" value="ECO:0007669"/>
    <property type="project" value="TreeGrafter"/>
</dbReference>
<accession>A0A2R5G7T7</accession>
<comment type="similarity">
    <text evidence="2">Belongs to the ubiquitin-conjugating enzyme family. UEV subfamily.</text>
</comment>
<dbReference type="InterPro" id="IPR052070">
    <property type="entry name" value="ESCRT-I_UEV_domain"/>
</dbReference>
<feature type="compositionally biased region" description="Polar residues" evidence="8">
    <location>
        <begin position="336"/>
        <end position="348"/>
    </location>
</feature>